<feature type="transmembrane region" description="Helical" evidence="10">
    <location>
        <begin position="210"/>
        <end position="231"/>
    </location>
</feature>
<feature type="transmembrane region" description="Helical" evidence="10">
    <location>
        <begin position="438"/>
        <end position="465"/>
    </location>
</feature>
<feature type="transmembrane region" description="Helical" evidence="10">
    <location>
        <begin position="411"/>
        <end position="431"/>
    </location>
</feature>
<feature type="transmembrane region" description="Helical" evidence="10">
    <location>
        <begin position="485"/>
        <end position="508"/>
    </location>
</feature>
<feature type="region of interest" description="Disordered" evidence="9">
    <location>
        <begin position="654"/>
        <end position="707"/>
    </location>
</feature>
<dbReference type="EMBL" id="CVRI01000017">
    <property type="protein sequence ID" value="CRK90240.1"/>
    <property type="molecule type" value="Genomic_DNA"/>
</dbReference>
<keyword evidence="2 10" id="KW-0812">Transmembrane</keyword>
<evidence type="ECO:0000256" key="8">
    <source>
        <dbReference type="PROSITE-ProRule" id="PRU00175"/>
    </source>
</evidence>
<dbReference type="PANTHER" id="PTHR22763:SF163">
    <property type="entry name" value="E3 UBIQUITIN-PROTEIN LIGASE RNF139"/>
    <property type="match status" value="1"/>
</dbReference>
<feature type="transmembrane region" description="Helical" evidence="10">
    <location>
        <begin position="102"/>
        <end position="126"/>
    </location>
</feature>
<evidence type="ECO:0000256" key="10">
    <source>
        <dbReference type="SAM" id="Phobius"/>
    </source>
</evidence>
<dbReference type="InterPro" id="IPR025754">
    <property type="entry name" value="TRC8_N_dom"/>
</dbReference>
<dbReference type="GO" id="GO:0036503">
    <property type="term" value="P:ERAD pathway"/>
    <property type="evidence" value="ECO:0007669"/>
    <property type="project" value="TreeGrafter"/>
</dbReference>
<dbReference type="GO" id="GO:0008270">
    <property type="term" value="F:zinc ion binding"/>
    <property type="evidence" value="ECO:0007669"/>
    <property type="project" value="UniProtKB-KW"/>
</dbReference>
<protein>
    <submittedName>
        <fullName evidence="12">CLUMA_CG003953, isoform A</fullName>
    </submittedName>
</protein>
<keyword evidence="4 8" id="KW-0863">Zinc-finger</keyword>
<evidence type="ECO:0000256" key="7">
    <source>
        <dbReference type="ARBA" id="ARBA00023136"/>
    </source>
</evidence>
<comment type="subcellular location">
    <subcellularLocation>
        <location evidence="1">Membrane</location>
        <topology evidence="1">Multi-pass membrane protein</topology>
    </subcellularLocation>
</comment>
<dbReference type="GO" id="GO:0036513">
    <property type="term" value="C:Derlin-1 retrotranslocation complex"/>
    <property type="evidence" value="ECO:0007669"/>
    <property type="project" value="TreeGrafter"/>
</dbReference>
<evidence type="ECO:0000259" key="11">
    <source>
        <dbReference type="PROSITE" id="PS50089"/>
    </source>
</evidence>
<dbReference type="PANTHER" id="PTHR22763">
    <property type="entry name" value="RING ZINC FINGER PROTEIN"/>
    <property type="match status" value="1"/>
</dbReference>
<dbReference type="InterPro" id="IPR050731">
    <property type="entry name" value="HRD1_E3_ubiq-ligases"/>
</dbReference>
<dbReference type="Pfam" id="PF13923">
    <property type="entry name" value="zf-C3HC4_2"/>
    <property type="match status" value="1"/>
</dbReference>
<keyword evidence="3" id="KW-0479">Metal-binding</keyword>
<dbReference type="InterPro" id="IPR013083">
    <property type="entry name" value="Znf_RING/FYVE/PHD"/>
</dbReference>
<sequence length="707" mass="80491">MSIRAKFLGFVDVIMRIPPLFLLDEILKMNLFETSPSHFNNLVAEINETINSNLTTNLTDTTISSLDLYVISLTLLKCVVFLIGCFSSVAIFMLWTRHLVIVYMYIISVGLIFLSYWSNLSAIALIKDGPSLLEDILNVNIPRLTAPDGTAVSLLPHFMLQWVMGTIFTYIHLGPKHNWTQKAIPFAFLMPLCLATLPIPLKIVKHAPTFAAVLPLVLAKIAIWSASFDIFKTLISGYRHAVSFAENFGLSALVENEWQRLNVPCVLRAFWTIRLIEQFATMTFESQESLTFMFTIQKLLVTGCETLIALLGMTSIISIICHYIGKLFQMFLMSEEDEDKSIGTVSAILFYILSLQTGLTTLQPDKRFIRLCRNMCLLVTALLHFLHNMVSPILMSLSASHNPSRKRHTRALLVCLFLLSAPILLLITLWSRHQPSTWLLAVTVFSIEVVVKVLVSLATYILFLLDARRQTFWERLDDYIYYIKAFGNSVEFCFGIFLFFNGAWILIFESEHNYAGSLIRGVMLIVHSYFNIWCEAKAGWSVYIKRRTAVQKISSLSEASTAELQNFDDVCAICYQEMSSAKITRCKHYFHGVCLRKWLYVQDKCPLCHEIVINQDLKAEIIKVNDDAQVDEQHHQQQVPNLEHLMQNPRRVTPSRTVHLHHHNRGRSESDSRESSHSSSSSNLTNYIDPETTTTSRSSQGRMMAGN</sequence>
<dbReference type="GO" id="GO:0061630">
    <property type="term" value="F:ubiquitin protein ligase activity"/>
    <property type="evidence" value="ECO:0007669"/>
    <property type="project" value="TreeGrafter"/>
</dbReference>
<evidence type="ECO:0000256" key="1">
    <source>
        <dbReference type="ARBA" id="ARBA00004141"/>
    </source>
</evidence>
<dbReference type="SUPFAM" id="SSF57850">
    <property type="entry name" value="RING/U-box"/>
    <property type="match status" value="1"/>
</dbReference>
<feature type="transmembrane region" description="Helical" evidence="10">
    <location>
        <begin position="68"/>
        <end position="95"/>
    </location>
</feature>
<dbReference type="GO" id="GO:0043161">
    <property type="term" value="P:proteasome-mediated ubiquitin-dependent protein catabolic process"/>
    <property type="evidence" value="ECO:0007669"/>
    <property type="project" value="TreeGrafter"/>
</dbReference>
<dbReference type="InterPro" id="IPR001841">
    <property type="entry name" value="Znf_RING"/>
</dbReference>
<feature type="transmembrane region" description="Helical" evidence="10">
    <location>
        <begin position="345"/>
        <end position="363"/>
    </location>
</feature>
<keyword evidence="7 10" id="KW-0472">Membrane</keyword>
<dbReference type="PROSITE" id="PS50089">
    <property type="entry name" value="ZF_RING_2"/>
    <property type="match status" value="1"/>
</dbReference>
<feature type="transmembrane region" description="Helical" evidence="10">
    <location>
        <begin position="299"/>
        <end position="325"/>
    </location>
</feature>
<keyword evidence="5" id="KW-0862">Zinc</keyword>
<gene>
    <name evidence="12" type="primary">putative Protein TRC8 homolog</name>
    <name evidence="12" type="ORF">CLUMA_CG003953</name>
</gene>
<name>A0A1J1HQA0_9DIPT</name>
<dbReference type="Pfam" id="PF13705">
    <property type="entry name" value="TRC8_N"/>
    <property type="match status" value="1"/>
</dbReference>
<feature type="transmembrane region" description="Helical" evidence="10">
    <location>
        <begin position="154"/>
        <end position="171"/>
    </location>
</feature>
<evidence type="ECO:0000256" key="2">
    <source>
        <dbReference type="ARBA" id="ARBA00022692"/>
    </source>
</evidence>
<keyword evidence="13" id="KW-1185">Reference proteome</keyword>
<proteinExistence type="predicted"/>
<evidence type="ECO:0000256" key="9">
    <source>
        <dbReference type="SAM" id="MobiDB-lite"/>
    </source>
</evidence>
<evidence type="ECO:0000256" key="6">
    <source>
        <dbReference type="ARBA" id="ARBA00022989"/>
    </source>
</evidence>
<dbReference type="AlphaFoldDB" id="A0A1J1HQA0"/>
<evidence type="ECO:0000313" key="13">
    <source>
        <dbReference type="Proteomes" id="UP000183832"/>
    </source>
</evidence>
<evidence type="ECO:0000256" key="5">
    <source>
        <dbReference type="ARBA" id="ARBA00022833"/>
    </source>
</evidence>
<dbReference type="CDD" id="cd16476">
    <property type="entry name" value="RING-H2_RNF139-like"/>
    <property type="match status" value="1"/>
</dbReference>
<feature type="compositionally biased region" description="Polar residues" evidence="9">
    <location>
        <begin position="683"/>
        <end position="701"/>
    </location>
</feature>
<dbReference type="STRING" id="568069.A0A1J1HQA0"/>
<accession>A0A1J1HQA0</accession>
<dbReference type="Proteomes" id="UP000183832">
    <property type="component" value="Unassembled WGS sequence"/>
</dbReference>
<feature type="compositionally biased region" description="Basic and acidic residues" evidence="9">
    <location>
        <begin position="666"/>
        <end position="676"/>
    </location>
</feature>
<feature type="transmembrane region" description="Helical" evidence="10">
    <location>
        <begin position="183"/>
        <end position="204"/>
    </location>
</feature>
<feature type="domain" description="RING-type" evidence="11">
    <location>
        <begin position="571"/>
        <end position="609"/>
    </location>
</feature>
<dbReference type="Gene3D" id="3.30.40.10">
    <property type="entry name" value="Zinc/RING finger domain, C3HC4 (zinc finger)"/>
    <property type="match status" value="1"/>
</dbReference>
<evidence type="ECO:0000256" key="4">
    <source>
        <dbReference type="ARBA" id="ARBA00022771"/>
    </source>
</evidence>
<keyword evidence="6 10" id="KW-1133">Transmembrane helix</keyword>
<reference evidence="12 13" key="1">
    <citation type="submission" date="2015-04" db="EMBL/GenBank/DDBJ databases">
        <authorList>
            <person name="Syromyatnikov M.Y."/>
            <person name="Popov V.N."/>
        </authorList>
    </citation>
    <scope>NUCLEOTIDE SEQUENCE [LARGE SCALE GENOMIC DNA]</scope>
</reference>
<evidence type="ECO:0000313" key="12">
    <source>
        <dbReference type="EMBL" id="CRK90240.1"/>
    </source>
</evidence>
<evidence type="ECO:0000256" key="3">
    <source>
        <dbReference type="ARBA" id="ARBA00022723"/>
    </source>
</evidence>
<organism evidence="12 13">
    <name type="scientific">Clunio marinus</name>
    <dbReference type="NCBI Taxonomy" id="568069"/>
    <lineage>
        <taxon>Eukaryota</taxon>
        <taxon>Metazoa</taxon>
        <taxon>Ecdysozoa</taxon>
        <taxon>Arthropoda</taxon>
        <taxon>Hexapoda</taxon>
        <taxon>Insecta</taxon>
        <taxon>Pterygota</taxon>
        <taxon>Neoptera</taxon>
        <taxon>Endopterygota</taxon>
        <taxon>Diptera</taxon>
        <taxon>Nematocera</taxon>
        <taxon>Chironomoidea</taxon>
        <taxon>Chironomidae</taxon>
        <taxon>Clunio</taxon>
    </lineage>
</organism>
<dbReference type="SMART" id="SM00184">
    <property type="entry name" value="RING"/>
    <property type="match status" value="1"/>
</dbReference>
<dbReference type="OrthoDB" id="4348522at2759"/>